<dbReference type="InterPro" id="IPR036010">
    <property type="entry name" value="2Fe-2S_ferredoxin-like_sf"/>
</dbReference>
<dbReference type="PRINTS" id="PR00406">
    <property type="entry name" value="CYTB5RDTASE"/>
</dbReference>
<dbReference type="InterPro" id="IPR017938">
    <property type="entry name" value="Riboflavin_synthase-like_b-brl"/>
</dbReference>
<dbReference type="InterPro" id="IPR050415">
    <property type="entry name" value="MRET"/>
</dbReference>
<dbReference type="SUPFAM" id="SSF63380">
    <property type="entry name" value="Riboflavin synthase domain-like"/>
    <property type="match status" value="1"/>
</dbReference>
<comment type="caution">
    <text evidence="11">The sequence shown here is derived from an EMBL/GenBank/DDBJ whole genome shotgun (WGS) entry which is preliminary data.</text>
</comment>
<keyword evidence="2" id="KW-0285">Flavoprotein</keyword>
<evidence type="ECO:0000256" key="6">
    <source>
        <dbReference type="ARBA" id="ARBA00023002"/>
    </source>
</evidence>
<dbReference type="PROSITE" id="PS51085">
    <property type="entry name" value="2FE2S_FER_2"/>
    <property type="match status" value="1"/>
</dbReference>
<name>A0ABS9RIR3_9FLAO</name>
<dbReference type="Pfam" id="PF00111">
    <property type="entry name" value="Fer2"/>
    <property type="match status" value="1"/>
</dbReference>
<accession>A0ABS9RIR3</accession>
<dbReference type="SUPFAM" id="SSF54292">
    <property type="entry name" value="2Fe-2S ferredoxin-like"/>
    <property type="match status" value="1"/>
</dbReference>
<keyword evidence="3" id="KW-0001">2Fe-2S</keyword>
<keyword evidence="12" id="KW-1185">Reference proteome</keyword>
<keyword evidence="8" id="KW-0411">Iron-sulfur</keyword>
<reference evidence="11" key="1">
    <citation type="submission" date="2022-02" db="EMBL/GenBank/DDBJ databases">
        <title>Aestuariibaculum sp., a marine bacterium isolated from sediment in Guangxi.</title>
        <authorList>
            <person name="Ying J."/>
        </authorList>
    </citation>
    <scope>NUCLEOTIDE SEQUENCE</scope>
    <source>
        <strain evidence="11">L182</strain>
    </source>
</reference>
<proteinExistence type="predicted"/>
<dbReference type="InterPro" id="IPR012675">
    <property type="entry name" value="Beta-grasp_dom_sf"/>
</dbReference>
<dbReference type="PANTHER" id="PTHR47354">
    <property type="entry name" value="NADH OXIDOREDUCTASE HCR"/>
    <property type="match status" value="1"/>
</dbReference>
<dbReference type="SUPFAM" id="SSF52343">
    <property type="entry name" value="Ferredoxin reductase-like, C-terminal NADP-linked domain"/>
    <property type="match status" value="1"/>
</dbReference>
<sequence>MKLLVTDIIKETDDALSVCFKNGNIFNKLKYKPGQFLTIHVPINGQIYKRAYSFSSSPYIDRDLKITIKRVDKGIVSNFVHDNLKVGDKLEVDKPMGSFFVEPKKGEAKTYVFFAGGSGITPIYSIIQSILVKEVDSKVLLFYANQTQSSIIFAEEIKQLSNIYPDQFKVEHIVSNLNLKAENYHQGFLSNTILTSVFSKHKLEFDDYVYMVCGPFGYMEKVKELLNLNGITREKIKVEVFKLPKVKVTGKDLLSNVTIKIKDQSYGIKVRGDKSILQQAMSENIAIPYSCRSGMCSTCKATCVSGDIKMVEGHILEQSEVDQGKILTCVSYPESESVVIEF</sequence>
<gene>
    <name evidence="11" type="ORF">MKW35_09455</name>
</gene>
<evidence type="ECO:0000256" key="1">
    <source>
        <dbReference type="ARBA" id="ARBA00001974"/>
    </source>
</evidence>
<dbReference type="PROSITE" id="PS51384">
    <property type="entry name" value="FAD_FR"/>
    <property type="match status" value="1"/>
</dbReference>
<evidence type="ECO:0000313" key="11">
    <source>
        <dbReference type="EMBL" id="MCH4552846.1"/>
    </source>
</evidence>
<dbReference type="CDD" id="cd06214">
    <property type="entry name" value="PA_degradation_oxidoreductase_like"/>
    <property type="match status" value="1"/>
</dbReference>
<keyword evidence="6" id="KW-0560">Oxidoreductase</keyword>
<feature type="domain" description="FAD-binding FR-type" evidence="10">
    <location>
        <begin position="1"/>
        <end position="102"/>
    </location>
</feature>
<dbReference type="InterPro" id="IPR001433">
    <property type="entry name" value="OxRdtase_FAD/NAD-bd"/>
</dbReference>
<dbReference type="Proteomes" id="UP001156141">
    <property type="component" value="Unassembled WGS sequence"/>
</dbReference>
<organism evidence="11 12">
    <name type="scientific">Aestuariibaculum lutulentum</name>
    <dbReference type="NCBI Taxonomy" id="2920935"/>
    <lineage>
        <taxon>Bacteria</taxon>
        <taxon>Pseudomonadati</taxon>
        <taxon>Bacteroidota</taxon>
        <taxon>Flavobacteriia</taxon>
        <taxon>Flavobacteriales</taxon>
        <taxon>Flavobacteriaceae</taxon>
    </lineage>
</organism>
<evidence type="ECO:0000256" key="8">
    <source>
        <dbReference type="ARBA" id="ARBA00023014"/>
    </source>
</evidence>
<keyword evidence="5" id="KW-0274">FAD</keyword>
<dbReference type="PANTHER" id="PTHR47354:SF8">
    <property type="entry name" value="1,2-PHENYLACETYL-COA EPOXIDASE, SUBUNIT E"/>
    <property type="match status" value="1"/>
</dbReference>
<dbReference type="PROSITE" id="PS00197">
    <property type="entry name" value="2FE2S_FER_1"/>
    <property type="match status" value="1"/>
</dbReference>
<evidence type="ECO:0000256" key="3">
    <source>
        <dbReference type="ARBA" id="ARBA00022714"/>
    </source>
</evidence>
<dbReference type="CDD" id="cd00207">
    <property type="entry name" value="fer2"/>
    <property type="match status" value="1"/>
</dbReference>
<evidence type="ECO:0000256" key="2">
    <source>
        <dbReference type="ARBA" id="ARBA00022630"/>
    </source>
</evidence>
<evidence type="ECO:0000256" key="4">
    <source>
        <dbReference type="ARBA" id="ARBA00022723"/>
    </source>
</evidence>
<dbReference type="Pfam" id="PF00175">
    <property type="entry name" value="NAD_binding_1"/>
    <property type="match status" value="1"/>
</dbReference>
<dbReference type="Pfam" id="PF00970">
    <property type="entry name" value="FAD_binding_6"/>
    <property type="match status" value="1"/>
</dbReference>
<evidence type="ECO:0000313" key="12">
    <source>
        <dbReference type="Proteomes" id="UP001156141"/>
    </source>
</evidence>
<protein>
    <submittedName>
        <fullName evidence="11">Ferredoxin--NADP reductase</fullName>
    </submittedName>
</protein>
<evidence type="ECO:0000256" key="5">
    <source>
        <dbReference type="ARBA" id="ARBA00022827"/>
    </source>
</evidence>
<keyword evidence="4" id="KW-0479">Metal-binding</keyword>
<dbReference type="Gene3D" id="3.10.20.30">
    <property type="match status" value="1"/>
</dbReference>
<dbReference type="InterPro" id="IPR039261">
    <property type="entry name" value="FNR_nucleotide-bd"/>
</dbReference>
<dbReference type="PRINTS" id="PR00371">
    <property type="entry name" value="FPNCR"/>
</dbReference>
<comment type="cofactor">
    <cofactor evidence="1">
        <name>FAD</name>
        <dbReference type="ChEBI" id="CHEBI:57692"/>
    </cofactor>
</comment>
<dbReference type="Gene3D" id="3.40.50.80">
    <property type="entry name" value="Nucleotide-binding domain of ferredoxin-NADP reductase (FNR) module"/>
    <property type="match status" value="1"/>
</dbReference>
<dbReference type="RefSeq" id="WP_240573233.1">
    <property type="nucleotide sequence ID" value="NZ_CP136709.1"/>
</dbReference>
<feature type="domain" description="2Fe-2S ferredoxin-type" evidence="9">
    <location>
        <begin position="255"/>
        <end position="342"/>
    </location>
</feature>
<evidence type="ECO:0000259" key="9">
    <source>
        <dbReference type="PROSITE" id="PS51085"/>
    </source>
</evidence>
<dbReference type="InterPro" id="IPR017927">
    <property type="entry name" value="FAD-bd_FR_type"/>
</dbReference>
<dbReference type="EMBL" id="JAKVQD010000003">
    <property type="protein sequence ID" value="MCH4552846.1"/>
    <property type="molecule type" value="Genomic_DNA"/>
</dbReference>
<evidence type="ECO:0000259" key="10">
    <source>
        <dbReference type="PROSITE" id="PS51384"/>
    </source>
</evidence>
<evidence type="ECO:0000256" key="7">
    <source>
        <dbReference type="ARBA" id="ARBA00023004"/>
    </source>
</evidence>
<keyword evidence="7" id="KW-0408">Iron</keyword>
<dbReference type="InterPro" id="IPR001709">
    <property type="entry name" value="Flavoprot_Pyr_Nucl_cyt_Rdtase"/>
</dbReference>
<dbReference type="InterPro" id="IPR006058">
    <property type="entry name" value="2Fe2S_fd_BS"/>
</dbReference>
<dbReference type="InterPro" id="IPR001041">
    <property type="entry name" value="2Fe-2S_ferredoxin-type"/>
</dbReference>
<dbReference type="Gene3D" id="2.40.30.10">
    <property type="entry name" value="Translation factors"/>
    <property type="match status" value="1"/>
</dbReference>
<dbReference type="InterPro" id="IPR008333">
    <property type="entry name" value="Cbr1-like_FAD-bd_dom"/>
</dbReference>